<proteinExistence type="predicted"/>
<protein>
    <submittedName>
        <fullName evidence="1">Uncharacterized protein</fullName>
    </submittedName>
</protein>
<sequence length="324" mass="36762">MQLQSEVLTNNCRIFSGSTRIKMPRFLITCYTCSSQINNTTITHKVPGPNTCPHIQYAICDKCYKKSLGDHNKMVKKQLRTEDDGKMFEMGICLALGIPYDGKYKYGMDIPNVLKTRLDPIKNRFPDYAHSAKSGARYDYTSIGDPDKHISAKTTKKGNGKVAPQVIGQAQPQKFCDVVGIPYTNVSELKKYIQENIAAILPALFSHTFDCPMLYYNVEKNSIRLLQPINSGDSPINWSEFKYTWTCDWVTWNNSSCVKITVARANRSSQNGDSSHILSNENGEKTVSLMEFQFHTKSRTNMAVRWCFEELLSVFGSHFTIENL</sequence>
<reference evidence="1" key="1">
    <citation type="journal article" date="2020" name="Nature">
        <title>Giant virus diversity and host interactions through global metagenomics.</title>
        <authorList>
            <person name="Schulz F."/>
            <person name="Roux S."/>
            <person name="Paez-Espino D."/>
            <person name="Jungbluth S."/>
            <person name="Walsh D.A."/>
            <person name="Denef V.J."/>
            <person name="McMahon K.D."/>
            <person name="Konstantinidis K.T."/>
            <person name="Eloe-Fadrosh E.A."/>
            <person name="Kyrpides N.C."/>
            <person name="Woyke T."/>
        </authorList>
    </citation>
    <scope>NUCLEOTIDE SEQUENCE</scope>
    <source>
        <strain evidence="1">GVMAG-S-1101164-67</strain>
    </source>
</reference>
<evidence type="ECO:0000313" key="1">
    <source>
        <dbReference type="EMBL" id="QHU10453.1"/>
    </source>
</evidence>
<name>A0A6C0JYM6_9ZZZZ</name>
<accession>A0A6C0JYM6</accession>
<dbReference type="AlphaFoldDB" id="A0A6C0JYM6"/>
<organism evidence="1">
    <name type="scientific">viral metagenome</name>
    <dbReference type="NCBI Taxonomy" id="1070528"/>
    <lineage>
        <taxon>unclassified sequences</taxon>
        <taxon>metagenomes</taxon>
        <taxon>organismal metagenomes</taxon>
    </lineage>
</organism>
<dbReference type="EMBL" id="MN740757">
    <property type="protein sequence ID" value="QHU10453.1"/>
    <property type="molecule type" value="Genomic_DNA"/>
</dbReference>